<dbReference type="EMBL" id="CP000774">
    <property type="protein sequence ID" value="ABS62499.1"/>
    <property type="molecule type" value="Genomic_DNA"/>
</dbReference>
<dbReference type="RefSeq" id="WP_012109749.1">
    <property type="nucleotide sequence ID" value="NC_009719.1"/>
</dbReference>
<evidence type="ECO:0000313" key="2">
    <source>
        <dbReference type="EMBL" id="ABS62499.1"/>
    </source>
</evidence>
<dbReference type="eggNOG" id="COG0583">
    <property type="taxonomic scope" value="Bacteria"/>
</dbReference>
<protein>
    <recommendedName>
        <fullName evidence="1">DUF6456 domain-containing protein</fullName>
    </recommendedName>
</protein>
<proteinExistence type="predicted"/>
<keyword evidence="3" id="KW-1185">Reference proteome</keyword>
<dbReference type="Proteomes" id="UP000006377">
    <property type="component" value="Chromosome"/>
</dbReference>
<evidence type="ECO:0000259" key="1">
    <source>
        <dbReference type="Pfam" id="PF20057"/>
    </source>
</evidence>
<dbReference type="InterPro" id="IPR045599">
    <property type="entry name" value="DUF6456"/>
</dbReference>
<dbReference type="KEGG" id="pla:Plav_0876"/>
<accession>A7HRG6</accession>
<evidence type="ECO:0000313" key="3">
    <source>
        <dbReference type="Proteomes" id="UP000006377"/>
    </source>
</evidence>
<organism evidence="2 3">
    <name type="scientific">Parvibaculum lavamentivorans (strain DS-1 / DSM 13023 / NCIMB 13966)</name>
    <dbReference type="NCBI Taxonomy" id="402881"/>
    <lineage>
        <taxon>Bacteria</taxon>
        <taxon>Pseudomonadati</taxon>
        <taxon>Pseudomonadota</taxon>
        <taxon>Alphaproteobacteria</taxon>
        <taxon>Hyphomicrobiales</taxon>
        <taxon>Parvibaculaceae</taxon>
        <taxon>Parvibaculum</taxon>
    </lineage>
</organism>
<dbReference type="HOGENOM" id="CLU_070806_0_1_5"/>
<dbReference type="AlphaFoldDB" id="A7HRG6"/>
<name>A7HRG6_PARL1</name>
<dbReference type="STRING" id="402881.Plav_0876"/>
<feature type="domain" description="DUF6456" evidence="1">
    <location>
        <begin position="119"/>
        <end position="251"/>
    </location>
</feature>
<reference evidence="2 3" key="1">
    <citation type="journal article" date="2011" name="Stand. Genomic Sci.">
        <title>Complete genome sequence of Parvibaculum lavamentivorans type strain (DS-1(T)).</title>
        <authorList>
            <person name="Schleheck D."/>
            <person name="Weiss M."/>
            <person name="Pitluck S."/>
            <person name="Bruce D."/>
            <person name="Land M.L."/>
            <person name="Han S."/>
            <person name="Saunders E."/>
            <person name="Tapia R."/>
            <person name="Detter C."/>
            <person name="Brettin T."/>
            <person name="Han J."/>
            <person name="Woyke T."/>
            <person name="Goodwin L."/>
            <person name="Pennacchio L."/>
            <person name="Nolan M."/>
            <person name="Cook A.M."/>
            <person name="Kjelleberg S."/>
            <person name="Thomas T."/>
        </authorList>
    </citation>
    <scope>NUCLEOTIDE SEQUENCE [LARGE SCALE GENOMIC DNA]</scope>
    <source>
        <strain evidence="3">DS-1 / DSM 13023 / NCIMB 13966</strain>
    </source>
</reference>
<sequence length="268" mass="29217">MSASRRDRAFEREVRRVFRHFLEPGARAGTLPDGGIGLYGPRGGKPAIKTEQTFWSLCEARDLVTAGTGDDKGFWRPSEAGRAFYRRLVAEADPFGEQHRLMGTRVLRDAGGGEARLPVNEAESPLAWLRHRKGADGQHLIDATQFEAGERLRADFTVGQLTPRVTADWSAVTASGKRARDPAEIADHALAARQRVNRALVAVGPRLSDILLAVCCHLEGLEAAERSFGWPKRSAKLVLQIALDRLAAHYGMTKASDQAVAATARASD</sequence>
<dbReference type="OrthoDB" id="7476630at2"/>
<gene>
    <name evidence="2" type="ordered locus">Plav_0876</name>
</gene>
<dbReference type="Pfam" id="PF20057">
    <property type="entry name" value="DUF6456"/>
    <property type="match status" value="1"/>
</dbReference>